<accession>A0A6A2YDB8</accession>
<sequence length="1324" mass="149568">MPDSFVVVEATSEESGAAIVNNRMMEMLFMNKYVNIRLDNNNFLLWKQQVLLMIQRHELEHLLDESLLIPPQTVVDDTGELMLVGTHTSAKIWNTVLNMYSKLSTTKIMSLHGRLRSLRKGELSVHEFSTQIKEICDLLATNGSPVSEIDQTVTLLNGLSADFEPFVAAITVSREPFTFDTVTSVLIDAESRISDLMKTSVRINLTRHNNNNGGNASGNRDRYYNNNRSNDTREKTQNLNKYKGRPRHQCQLNGKIGHLVDRCWHRFDENYKGVASRQSRDADEIQANFCKYDVNDSSYNPFVHTAAGGEVVNEEATNDTVQINSLISKGVLSAADKWYPDSGAIHHVTYDKAGVSSGRLYVGKGKVYLGDGSTLPISHVSNVSLTANTCELQLDNVLCVPKIAKNLLSVPRLTQDNNVYLEFHSDKCFVKDEETGRIQLEGKLENGLYCFDKSTQMDSMLHQVTVSAKENELKTNKSYWLWHRRLGHPASKTLSMRLHIRNDINNKEVCIASPIKSGGWQYYASFVDMYSRNVWVYLMRNKSDIVQAFNLFHALVKNQFNINIVALQTDGGGEYRGLACSLAAAGIKHRVTCSHTSQQNCVVERKHRHIIDTTLTLLAQSAVPFKYWSYAVLTAVYLINRLPVDLLGGISPFEKLYNKKPDYQFLRVFGCQCFPCLRPFNLHKFDFISKLCVFLGYSPQHHGYQCLNESGRVYISRHVVFNEYVFPCVSQRVDATKNTKQYGWAVLFPSNESTQTNLKDIVCHDPVIVPDTVHDTVASTNHTPSISTGRDDGAHTMAIEPDGVSGAAAPLEANNSELMPSGAAISDYHDSPTVSQEQSSSSRTVTNESNHVHNQFSTNNHHMVTRSKVGTFKPKIYNTLFNETPLSVQEALQHKHWRAAVEMEFKALIDNNTWNLVPLRADQKAIGSRLVAKGYSQVPGCDFVDTFSPEEVYMSQLEGFEQAGTHDEKLVCKLQKALYGLRQAPRNWYHKLQQCMCDMGFWPSRIDSSLFVSSSKTEVTYVVVYVDDILVTCSSNNRVKEVKKQLHDKFSLKDLRLFHYFLGIEAVHTTTGMFLSQKKYVEELLHKFNVQAKPVDTPLPITPKLSSRHEGAPVDAQQYRSAVGALLYECHTRPDIAFTVYKVAQFMQSPCEAHWIGVKCILRYLKGTVDYGLWLTKGQGQLQIKAFTDVDWGSDPDDRRSISGYCVYLGNHLLSWSSRKQRSVSRSTAEVEYHSLADITVECDNTSTVAMAANSVLHAKVKHVDLDVHFVREKVTDKKLVVNYVPAQCQVADVLTKSLITTRFQELHQKINVFSLQRIQLYKC</sequence>
<dbReference type="InterPro" id="IPR057670">
    <property type="entry name" value="SH3_retrovirus"/>
</dbReference>
<evidence type="ECO:0000313" key="5">
    <source>
        <dbReference type="Proteomes" id="UP000436088"/>
    </source>
</evidence>
<dbReference type="CDD" id="cd09272">
    <property type="entry name" value="RNase_HI_RT_Ty1"/>
    <property type="match status" value="1"/>
</dbReference>
<dbReference type="InterPro" id="IPR036397">
    <property type="entry name" value="RNaseH_sf"/>
</dbReference>
<dbReference type="PANTHER" id="PTHR11439:SF467">
    <property type="entry name" value="INTEGRASE CATALYTIC DOMAIN-CONTAINING PROTEIN"/>
    <property type="match status" value="1"/>
</dbReference>
<dbReference type="InterPro" id="IPR054722">
    <property type="entry name" value="PolX-like_BBD"/>
</dbReference>
<dbReference type="Pfam" id="PF25597">
    <property type="entry name" value="SH3_retrovirus"/>
    <property type="match status" value="1"/>
</dbReference>
<dbReference type="Pfam" id="PF22936">
    <property type="entry name" value="Pol_BBD"/>
    <property type="match status" value="1"/>
</dbReference>
<dbReference type="Gene3D" id="3.30.420.10">
    <property type="entry name" value="Ribonuclease H-like superfamily/Ribonuclease H"/>
    <property type="match status" value="1"/>
</dbReference>
<dbReference type="InterPro" id="IPR012337">
    <property type="entry name" value="RNaseH-like_sf"/>
</dbReference>
<dbReference type="SUPFAM" id="SSF53098">
    <property type="entry name" value="Ribonuclease H-like"/>
    <property type="match status" value="1"/>
</dbReference>
<dbReference type="Pfam" id="PF13976">
    <property type="entry name" value="gag_pre-integrs"/>
    <property type="match status" value="1"/>
</dbReference>
<gene>
    <name evidence="4" type="ORF">F3Y22_tig00111582pilonHSYRG00259</name>
</gene>
<dbReference type="InterPro" id="IPR013103">
    <property type="entry name" value="RVT_2"/>
</dbReference>
<keyword evidence="5" id="KW-1185">Reference proteome</keyword>
<name>A0A6A2YDB8_HIBSY</name>
<dbReference type="SUPFAM" id="SSF56672">
    <property type="entry name" value="DNA/RNA polymerases"/>
    <property type="match status" value="1"/>
</dbReference>
<evidence type="ECO:0000256" key="1">
    <source>
        <dbReference type="ARBA" id="ARBA00022750"/>
    </source>
</evidence>
<evidence type="ECO:0000259" key="3">
    <source>
        <dbReference type="PROSITE" id="PS50994"/>
    </source>
</evidence>
<evidence type="ECO:0000313" key="4">
    <source>
        <dbReference type="EMBL" id="KAE8676646.1"/>
    </source>
</evidence>
<dbReference type="Proteomes" id="UP000436088">
    <property type="component" value="Unassembled WGS sequence"/>
</dbReference>
<proteinExistence type="predicted"/>
<feature type="domain" description="Integrase catalytic" evidence="3">
    <location>
        <begin position="485"/>
        <end position="660"/>
    </location>
</feature>
<keyword evidence="1" id="KW-0645">Protease</keyword>
<organism evidence="4 5">
    <name type="scientific">Hibiscus syriacus</name>
    <name type="common">Rose of Sharon</name>
    <dbReference type="NCBI Taxonomy" id="106335"/>
    <lineage>
        <taxon>Eukaryota</taxon>
        <taxon>Viridiplantae</taxon>
        <taxon>Streptophyta</taxon>
        <taxon>Embryophyta</taxon>
        <taxon>Tracheophyta</taxon>
        <taxon>Spermatophyta</taxon>
        <taxon>Magnoliopsida</taxon>
        <taxon>eudicotyledons</taxon>
        <taxon>Gunneridae</taxon>
        <taxon>Pentapetalae</taxon>
        <taxon>rosids</taxon>
        <taxon>malvids</taxon>
        <taxon>Malvales</taxon>
        <taxon>Malvaceae</taxon>
        <taxon>Malvoideae</taxon>
        <taxon>Hibiscus</taxon>
    </lineage>
</organism>
<dbReference type="Pfam" id="PF14223">
    <property type="entry name" value="Retrotran_gag_2"/>
    <property type="match status" value="1"/>
</dbReference>
<dbReference type="InterPro" id="IPR001584">
    <property type="entry name" value="Integrase_cat-core"/>
</dbReference>
<keyword evidence="1" id="KW-0378">Hydrolase</keyword>
<dbReference type="Pfam" id="PF07727">
    <property type="entry name" value="RVT_2"/>
    <property type="match status" value="1"/>
</dbReference>
<keyword evidence="1" id="KW-0064">Aspartyl protease</keyword>
<feature type="region of interest" description="Disordered" evidence="2">
    <location>
        <begin position="207"/>
        <end position="243"/>
    </location>
</feature>
<dbReference type="GO" id="GO:0003676">
    <property type="term" value="F:nucleic acid binding"/>
    <property type="evidence" value="ECO:0007669"/>
    <property type="project" value="InterPro"/>
</dbReference>
<dbReference type="InterPro" id="IPR025724">
    <property type="entry name" value="GAG-pre-integrase_dom"/>
</dbReference>
<protein>
    <recommendedName>
        <fullName evidence="3">Integrase catalytic domain-containing protein</fullName>
    </recommendedName>
</protein>
<dbReference type="InterPro" id="IPR043502">
    <property type="entry name" value="DNA/RNA_pol_sf"/>
</dbReference>
<evidence type="ECO:0000256" key="2">
    <source>
        <dbReference type="SAM" id="MobiDB-lite"/>
    </source>
</evidence>
<comment type="caution">
    <text evidence="4">The sequence shown here is derived from an EMBL/GenBank/DDBJ whole genome shotgun (WGS) entry which is preliminary data.</text>
</comment>
<dbReference type="GO" id="GO:0015074">
    <property type="term" value="P:DNA integration"/>
    <property type="evidence" value="ECO:0007669"/>
    <property type="project" value="InterPro"/>
</dbReference>
<feature type="compositionally biased region" description="Low complexity" evidence="2">
    <location>
        <begin position="209"/>
        <end position="229"/>
    </location>
</feature>
<dbReference type="GO" id="GO:0004190">
    <property type="term" value="F:aspartic-type endopeptidase activity"/>
    <property type="evidence" value="ECO:0007669"/>
    <property type="project" value="UniProtKB-KW"/>
</dbReference>
<dbReference type="PANTHER" id="PTHR11439">
    <property type="entry name" value="GAG-POL-RELATED RETROTRANSPOSON"/>
    <property type="match status" value="1"/>
</dbReference>
<dbReference type="EMBL" id="VEPZ02001375">
    <property type="protein sequence ID" value="KAE8676646.1"/>
    <property type="molecule type" value="Genomic_DNA"/>
</dbReference>
<feature type="region of interest" description="Disordered" evidence="2">
    <location>
        <begin position="821"/>
        <end position="848"/>
    </location>
</feature>
<dbReference type="PROSITE" id="PS50994">
    <property type="entry name" value="INTEGRASE"/>
    <property type="match status" value="1"/>
</dbReference>
<reference evidence="4" key="1">
    <citation type="submission" date="2019-09" db="EMBL/GenBank/DDBJ databases">
        <title>Draft genome information of white flower Hibiscus syriacus.</title>
        <authorList>
            <person name="Kim Y.-M."/>
        </authorList>
    </citation>
    <scope>NUCLEOTIDE SEQUENCE [LARGE SCALE GENOMIC DNA]</scope>
    <source>
        <strain evidence="4">YM2019G1</strain>
    </source>
</reference>